<name>A0A9X4L1Y4_9STAP</name>
<dbReference type="SUPFAM" id="SSF54593">
    <property type="entry name" value="Glyoxalase/Bleomycin resistance protein/Dihydroxybiphenyl dioxygenase"/>
    <property type="match status" value="2"/>
</dbReference>
<dbReference type="PANTHER" id="PTHR36110:SF4">
    <property type="entry name" value="RING-CLEAVING DIOXYGENASE MHQA-RELATED"/>
    <property type="match status" value="1"/>
</dbReference>
<proteinExistence type="predicted"/>
<keyword evidence="2" id="KW-1185">Reference proteome</keyword>
<evidence type="ECO:0000313" key="1">
    <source>
        <dbReference type="EMBL" id="MDG0844940.1"/>
    </source>
</evidence>
<dbReference type="InterPro" id="IPR052537">
    <property type="entry name" value="Extradiol_RC_dioxygenase"/>
</dbReference>
<organism evidence="1 2">
    <name type="scientific">Staphylococcus equorum</name>
    <dbReference type="NCBI Taxonomy" id="246432"/>
    <lineage>
        <taxon>Bacteria</taxon>
        <taxon>Bacillati</taxon>
        <taxon>Bacillota</taxon>
        <taxon>Bacilli</taxon>
        <taxon>Bacillales</taxon>
        <taxon>Staphylococcaceae</taxon>
        <taxon>Staphylococcus</taxon>
    </lineage>
</organism>
<evidence type="ECO:0000313" key="2">
    <source>
        <dbReference type="Proteomes" id="UP001152422"/>
    </source>
</evidence>
<dbReference type="AlphaFoldDB" id="A0A9X4L1Y4"/>
<dbReference type="EMBL" id="JAMBQA010000001">
    <property type="protein sequence ID" value="MDG0844940.1"/>
    <property type="molecule type" value="Genomic_DNA"/>
</dbReference>
<sequence length="270" mass="30141">MNGLRSVTTGTNDLEKTKTLFKDILGLNVTNKGQALRFGDAELNSGTRIHFVEIPNYINNNNHIDNIGLRVPSDEGLDEYKSVLDNHHINHGGITDLNGHKYFDFKDQNDQTFNIYSNEHNTGAPLGMPSFESTVNPLHQIQGLGPVILKVNELILTQSILTKVFGLIHFAEYVPTDDADYKVQVFRIGDGGLGGELHIYAAKDEVKMPEHGIVEQIEFATESKAHFQNALQQLEVIGIPYQTLDQDGERSLRISEKSGITFILTLEIKQ</sequence>
<dbReference type="PANTHER" id="PTHR36110">
    <property type="entry name" value="RING-CLEAVING DIOXYGENASE MHQE-RELATED"/>
    <property type="match status" value="1"/>
</dbReference>
<comment type="caution">
    <text evidence="1">The sequence shown here is derived from an EMBL/GenBank/DDBJ whole genome shotgun (WGS) entry which is preliminary data.</text>
</comment>
<reference evidence="1" key="1">
    <citation type="submission" date="2022-05" db="EMBL/GenBank/DDBJ databases">
        <title>Comparative genomics of Staphylococcus equorum isolates.</title>
        <authorList>
            <person name="Luelf R.H."/>
        </authorList>
    </citation>
    <scope>NUCLEOTIDE SEQUENCE</scope>
    <source>
        <strain evidence="1">TMW 2.2497</strain>
    </source>
</reference>
<accession>A0A9X4L1Y4</accession>
<dbReference type="InterPro" id="IPR029068">
    <property type="entry name" value="Glyas_Bleomycin-R_OHBP_Dase"/>
</dbReference>
<dbReference type="RefSeq" id="WP_002507629.1">
    <property type="nucleotide sequence ID" value="NZ_CP065710.1"/>
</dbReference>
<gene>
    <name evidence="1" type="ORF">M4L89_01610</name>
</gene>
<dbReference type="Gene3D" id="3.10.180.10">
    <property type="entry name" value="2,3-Dihydroxybiphenyl 1,2-Dioxygenase, domain 1"/>
    <property type="match status" value="1"/>
</dbReference>
<dbReference type="Proteomes" id="UP001152422">
    <property type="component" value="Unassembled WGS sequence"/>
</dbReference>
<protein>
    <submittedName>
        <fullName evidence="1">VOC family protein</fullName>
    </submittedName>
</protein>